<evidence type="ECO:0000256" key="2">
    <source>
        <dbReference type="SAM" id="SignalP"/>
    </source>
</evidence>
<feature type="signal peptide" evidence="2">
    <location>
        <begin position="1"/>
        <end position="23"/>
    </location>
</feature>
<reference evidence="3" key="1">
    <citation type="submission" date="2021-06" db="EMBL/GenBank/DDBJ databases">
        <authorList>
            <person name="Criscuolo A."/>
        </authorList>
    </citation>
    <scope>NUCLEOTIDE SEQUENCE</scope>
    <source>
        <strain evidence="3">CIP111600</strain>
    </source>
</reference>
<name>A0A916JV74_9BACL</name>
<keyword evidence="4" id="KW-1185">Reference proteome</keyword>
<keyword evidence="1" id="KW-0175">Coiled coil</keyword>
<dbReference type="AlphaFoldDB" id="A0A916JV74"/>
<dbReference type="Proteomes" id="UP000693672">
    <property type="component" value="Unassembled WGS sequence"/>
</dbReference>
<evidence type="ECO:0008006" key="5">
    <source>
        <dbReference type="Google" id="ProtNLM"/>
    </source>
</evidence>
<comment type="caution">
    <text evidence="3">The sequence shown here is derived from an EMBL/GenBank/DDBJ whole genome shotgun (WGS) entry which is preliminary data.</text>
</comment>
<organism evidence="3 4">
    <name type="scientific">Paenibacillus solanacearum</name>
    <dbReference type="NCBI Taxonomy" id="2048548"/>
    <lineage>
        <taxon>Bacteria</taxon>
        <taxon>Bacillati</taxon>
        <taxon>Bacillota</taxon>
        <taxon>Bacilli</taxon>
        <taxon>Bacillales</taxon>
        <taxon>Paenibacillaceae</taxon>
        <taxon>Paenibacillus</taxon>
    </lineage>
</organism>
<accession>A0A916JV74</accession>
<evidence type="ECO:0000256" key="1">
    <source>
        <dbReference type="SAM" id="Coils"/>
    </source>
</evidence>
<sequence>MKRFGTVLLLMWLCFVTAFPRSAVWAETTEANRELLQKGLNVYEIDRELGRISDRQSALSAQLKDTEQKLQAARTASAEARQHAAKVIRAYYQGDRDSLWMVLFSIHSLSDALSVMEYLQMILRTDRQALQRHDTAWKQLTALQSEQTQAQAALNDLKERYTSERTRLVSLQKEVEALLAKNIEAVKVQQQMTELNRQWQDKGVPLFKTYFHALAKAMNDLPEIITSGSSGTSGKTTHLIMNGFNYTFQMTDQELNAFLQKKNALFRNMDFRFAEDAVIATGKQDDIALTIKGRYEMASKDDSKSKSYIRYTIQELLFNGYTLPAATVEDLQKQFDLGIYPQNIASFLQVSGLKLEEGKLSIYLKLAL</sequence>
<feature type="chain" id="PRO_5039125163" description="SLH domain-containing protein" evidence="2">
    <location>
        <begin position="24"/>
        <end position="368"/>
    </location>
</feature>
<dbReference type="EMBL" id="CAJVAS010000002">
    <property type="protein sequence ID" value="CAG7605793.1"/>
    <property type="molecule type" value="Genomic_DNA"/>
</dbReference>
<feature type="coiled-coil region" evidence="1">
    <location>
        <begin position="56"/>
        <end position="83"/>
    </location>
</feature>
<protein>
    <recommendedName>
        <fullName evidence="5">SLH domain-containing protein</fullName>
    </recommendedName>
</protein>
<evidence type="ECO:0000313" key="4">
    <source>
        <dbReference type="Proteomes" id="UP000693672"/>
    </source>
</evidence>
<keyword evidence="2" id="KW-0732">Signal</keyword>
<evidence type="ECO:0000313" key="3">
    <source>
        <dbReference type="EMBL" id="CAG7605793.1"/>
    </source>
</evidence>
<gene>
    <name evidence="3" type="ORF">PAESOLCIP111_00846</name>
</gene>
<proteinExistence type="predicted"/>
<dbReference type="RefSeq" id="WP_218090656.1">
    <property type="nucleotide sequence ID" value="NZ_CAJVAS010000002.1"/>
</dbReference>
<feature type="coiled-coil region" evidence="1">
    <location>
        <begin position="140"/>
        <end position="174"/>
    </location>
</feature>